<feature type="compositionally biased region" description="Polar residues" evidence="1">
    <location>
        <begin position="123"/>
        <end position="152"/>
    </location>
</feature>
<feature type="compositionally biased region" description="Basic and acidic residues" evidence="1">
    <location>
        <begin position="364"/>
        <end position="374"/>
    </location>
</feature>
<evidence type="ECO:0000313" key="2">
    <source>
        <dbReference type="EMBL" id="KXS16221.1"/>
    </source>
</evidence>
<feature type="compositionally biased region" description="Low complexity" evidence="1">
    <location>
        <begin position="187"/>
        <end position="204"/>
    </location>
</feature>
<dbReference type="AlphaFoldDB" id="A0A139AHC2"/>
<sequence>MGVKDLISSFQAKAASSNVPPIQPKPNARQARSASPSPTSPSANSASPSSPSAEGHSPSKVAAVAHRFEVFQSPVQGVTRNGSVGKPKHGPGGKDTKSPTHVAPPTVQSNVMDGGRKVEKNSRSITVASNQSRKEASPQSEDAATLIKSSGLSGPKEEEQSPRSAPQPNVTHESTSDSSPPPTAVASDTSPSLSSSEPHGTSGSKILPSTLDTAVVQRGLAAMIARGGIAGGMRVRSKGGLYQVEKEDELSETETAGGSEAAGERHGESGNPDVSLPSSAGVSSALHDPHPPRGPLPKLNPKFERARGPARRGGKAGRSAGRNASDPEVLATDADADKINDMEGGNGDLDQKEVEDPSNPSNVHGRDLHGRETSEGASSGDGHRGGDRIIEDGV</sequence>
<feature type="compositionally biased region" description="Polar residues" evidence="1">
    <location>
        <begin position="8"/>
        <end position="20"/>
    </location>
</feature>
<feature type="compositionally biased region" description="Polar residues" evidence="1">
    <location>
        <begin position="73"/>
        <end position="82"/>
    </location>
</feature>
<feature type="compositionally biased region" description="Polar residues" evidence="1">
    <location>
        <begin position="162"/>
        <end position="178"/>
    </location>
</feature>
<gene>
    <name evidence="2" type="ORF">M427DRAFT_495294</name>
</gene>
<dbReference type="EMBL" id="KQ965754">
    <property type="protein sequence ID" value="KXS16221.1"/>
    <property type="molecule type" value="Genomic_DNA"/>
</dbReference>
<feature type="region of interest" description="Disordered" evidence="1">
    <location>
        <begin position="1"/>
        <end position="209"/>
    </location>
</feature>
<reference evidence="2 3" key="1">
    <citation type="journal article" date="2015" name="Genome Biol. Evol.">
        <title>Phylogenomic analyses indicate that early fungi evolved digesting cell walls of algal ancestors of land plants.</title>
        <authorList>
            <person name="Chang Y."/>
            <person name="Wang S."/>
            <person name="Sekimoto S."/>
            <person name="Aerts A.L."/>
            <person name="Choi C."/>
            <person name="Clum A."/>
            <person name="LaButti K.M."/>
            <person name="Lindquist E.A."/>
            <person name="Yee Ngan C."/>
            <person name="Ohm R.A."/>
            <person name="Salamov A.A."/>
            <person name="Grigoriev I.V."/>
            <person name="Spatafora J.W."/>
            <person name="Berbee M.L."/>
        </authorList>
    </citation>
    <scope>NUCLEOTIDE SEQUENCE [LARGE SCALE GENOMIC DNA]</scope>
    <source>
        <strain evidence="2 3">JEL478</strain>
    </source>
</reference>
<dbReference type="Proteomes" id="UP000070544">
    <property type="component" value="Unassembled WGS sequence"/>
</dbReference>
<accession>A0A139AHC2</accession>
<feature type="region of interest" description="Disordered" evidence="1">
    <location>
        <begin position="241"/>
        <end position="394"/>
    </location>
</feature>
<organism evidence="2 3">
    <name type="scientific">Gonapodya prolifera (strain JEL478)</name>
    <name type="common">Monoblepharis prolifera</name>
    <dbReference type="NCBI Taxonomy" id="1344416"/>
    <lineage>
        <taxon>Eukaryota</taxon>
        <taxon>Fungi</taxon>
        <taxon>Fungi incertae sedis</taxon>
        <taxon>Chytridiomycota</taxon>
        <taxon>Chytridiomycota incertae sedis</taxon>
        <taxon>Monoblepharidomycetes</taxon>
        <taxon>Monoblepharidales</taxon>
        <taxon>Gonapodyaceae</taxon>
        <taxon>Gonapodya</taxon>
    </lineage>
</organism>
<name>A0A139AHC2_GONPJ</name>
<proteinExistence type="predicted"/>
<evidence type="ECO:0000313" key="3">
    <source>
        <dbReference type="Proteomes" id="UP000070544"/>
    </source>
</evidence>
<protein>
    <submittedName>
        <fullName evidence="2">Uncharacterized protein</fullName>
    </submittedName>
</protein>
<feature type="compositionally biased region" description="Low complexity" evidence="1">
    <location>
        <begin position="31"/>
        <end position="59"/>
    </location>
</feature>
<keyword evidence="3" id="KW-1185">Reference proteome</keyword>
<feature type="compositionally biased region" description="Basic and acidic residues" evidence="1">
    <location>
        <begin position="381"/>
        <end position="394"/>
    </location>
</feature>
<evidence type="ECO:0000256" key="1">
    <source>
        <dbReference type="SAM" id="MobiDB-lite"/>
    </source>
</evidence>